<dbReference type="AlphaFoldDB" id="U9UGA5"/>
<evidence type="ECO:0000313" key="1">
    <source>
        <dbReference type="EMBL" id="ESA18697.1"/>
    </source>
</evidence>
<reference evidence="1" key="1">
    <citation type="submission" date="2013-07" db="EMBL/GenBank/DDBJ databases">
        <title>The genome of an arbuscular mycorrhizal fungus provides insights into the evolution of the oldest plant symbiosis.</title>
        <authorList>
            <consortium name="DOE Joint Genome Institute"/>
            <person name="Tisserant E."/>
            <person name="Malbreil M."/>
            <person name="Kuo A."/>
            <person name="Kohler A."/>
            <person name="Symeonidi A."/>
            <person name="Balestrini R."/>
            <person name="Charron P."/>
            <person name="Duensing N."/>
            <person name="Frei-dit-Frey N."/>
            <person name="Gianinazzi-Pearson V."/>
            <person name="Gilbert B."/>
            <person name="Handa Y."/>
            <person name="Hijri M."/>
            <person name="Kaul R."/>
            <person name="Kawaguchi M."/>
            <person name="Krajinski F."/>
            <person name="Lammers P."/>
            <person name="Lapierre D."/>
            <person name="Masclaux F.G."/>
            <person name="Murat C."/>
            <person name="Morin E."/>
            <person name="Ndikumana S."/>
            <person name="Pagni M."/>
            <person name="Petitpierre D."/>
            <person name="Requena N."/>
            <person name="Rosikiewicz P."/>
            <person name="Riley R."/>
            <person name="Saito K."/>
            <person name="San Clemente H."/>
            <person name="Shapiro H."/>
            <person name="van Tuinen D."/>
            <person name="Becard G."/>
            <person name="Bonfante P."/>
            <person name="Paszkowski U."/>
            <person name="Shachar-Hill Y."/>
            <person name="Young J.P."/>
            <person name="Sanders I.R."/>
            <person name="Henrissat B."/>
            <person name="Rensing S.A."/>
            <person name="Grigoriev I.V."/>
            <person name="Corradi N."/>
            <person name="Roux C."/>
            <person name="Martin F."/>
        </authorList>
    </citation>
    <scope>NUCLEOTIDE SEQUENCE</scope>
    <source>
        <strain evidence="1">DAOM 197198</strain>
    </source>
</reference>
<organism evidence="1">
    <name type="scientific">Rhizophagus irregularis (strain DAOM 181602 / DAOM 197198 / MUCL 43194)</name>
    <name type="common">Arbuscular mycorrhizal fungus</name>
    <name type="synonym">Glomus intraradices</name>
    <dbReference type="NCBI Taxonomy" id="747089"/>
    <lineage>
        <taxon>Eukaryota</taxon>
        <taxon>Fungi</taxon>
        <taxon>Fungi incertae sedis</taxon>
        <taxon>Mucoromycota</taxon>
        <taxon>Glomeromycotina</taxon>
        <taxon>Glomeromycetes</taxon>
        <taxon>Glomerales</taxon>
        <taxon>Glomeraceae</taxon>
        <taxon>Rhizophagus</taxon>
    </lineage>
</organism>
<sequence length="59" mass="7045">MSMRSIPLPRPMLQKQQSKEKQWHNWNFLLSMPHEGCQEPFLLYSQHLLPSLQVQSLQV</sequence>
<dbReference type="EMBL" id="KI278970">
    <property type="protein sequence ID" value="ESA18697.1"/>
    <property type="molecule type" value="Genomic_DNA"/>
</dbReference>
<gene>
    <name evidence="1" type="ORF">GLOINDRAFT_140545</name>
</gene>
<proteinExistence type="predicted"/>
<dbReference type="HOGENOM" id="CLU_2961957_0_0_1"/>
<name>U9UGA5_RHIID</name>
<protein>
    <submittedName>
        <fullName evidence="1">Uncharacterized protein</fullName>
    </submittedName>
</protein>
<accession>U9UGA5</accession>